<keyword evidence="9" id="KW-1185">Reference proteome</keyword>
<dbReference type="SUPFAM" id="SSF51735">
    <property type="entry name" value="NAD(P)-binding Rossmann-fold domains"/>
    <property type="match status" value="1"/>
</dbReference>
<dbReference type="Proteomes" id="UP000063919">
    <property type="component" value="Chromosome"/>
</dbReference>
<dbReference type="InterPro" id="IPR008927">
    <property type="entry name" value="6-PGluconate_DH-like_C_sf"/>
</dbReference>
<dbReference type="HAMAP" id="MF_01925">
    <property type="entry name" value="P5C_reductase"/>
    <property type="match status" value="1"/>
</dbReference>
<keyword evidence="4" id="KW-0963">Cytoplasm</keyword>
<dbReference type="PANTHER" id="PTHR11645">
    <property type="entry name" value="PYRROLINE-5-CARBOXYLATE REDUCTASE"/>
    <property type="match status" value="1"/>
</dbReference>
<dbReference type="AlphaFoldDB" id="A0A0M5KJD5"/>
<dbReference type="EC" id="1.5.1.2" evidence="4"/>
<dbReference type="Pfam" id="PF03807">
    <property type="entry name" value="F420_oxidored"/>
    <property type="match status" value="1"/>
</dbReference>
<dbReference type="Gene3D" id="3.40.50.720">
    <property type="entry name" value="NAD(P)-binding Rossmann-like Domain"/>
    <property type="match status" value="1"/>
</dbReference>
<feature type="binding site" evidence="5">
    <location>
        <begin position="7"/>
        <end position="12"/>
    </location>
    <ligand>
        <name>NADP(+)</name>
        <dbReference type="ChEBI" id="CHEBI:58349"/>
    </ligand>
</feature>
<evidence type="ECO:0000256" key="3">
    <source>
        <dbReference type="ARBA" id="ARBA00023002"/>
    </source>
</evidence>
<evidence type="ECO:0000256" key="2">
    <source>
        <dbReference type="ARBA" id="ARBA00022857"/>
    </source>
</evidence>
<dbReference type="STRING" id="362837.SCANT_v1c09130"/>
<dbReference type="EMBL" id="CP012622">
    <property type="protein sequence ID" value="ALD66819.1"/>
    <property type="molecule type" value="Genomic_DNA"/>
</dbReference>
<evidence type="ECO:0000313" key="8">
    <source>
        <dbReference type="EMBL" id="ALD66819.1"/>
    </source>
</evidence>
<sequence>MRKVLFIGLGHMGSSLFKGILKNKKIEAVFYGYDTFKELQDKVINSVDRAKTLNNLEEIISIDINYIIFAVRPIDFDELCDNLNKLDLTNKTIISMVNAIEIEDLKSKFKQHQNLKIIRIMPNMNASIQKSVTAIAHSNVAKEELDFVIKMFESCGIVELIEEKNFATFTAISGCLPAYVFTFFKAITDYGIQNGIEKEKVFRIVEQSIIGSIENASNSGIELKDMIASICVPNGSTIQGQKVLEDNDFEQIIKKCLEQADKYSKPIK</sequence>
<feature type="domain" description="Pyrroline-5-carboxylate reductase catalytic N-terminal" evidence="6">
    <location>
        <begin position="3"/>
        <end position="98"/>
    </location>
</feature>
<keyword evidence="3 4" id="KW-0560">Oxidoreductase</keyword>
<dbReference type="InterPro" id="IPR028939">
    <property type="entry name" value="P5C_Rdtase_cat_N"/>
</dbReference>
<comment type="function">
    <text evidence="4">Catalyzes the reduction of 1-pyrroline-5-carboxylate (PCA) to L-proline.</text>
</comment>
<dbReference type="InterPro" id="IPR029036">
    <property type="entry name" value="P5CR_dimer"/>
</dbReference>
<dbReference type="PIRSF" id="PIRSF000193">
    <property type="entry name" value="Pyrrol-5-carb_rd"/>
    <property type="match status" value="1"/>
</dbReference>
<dbReference type="UniPathway" id="UPA00098">
    <property type="reaction ID" value="UER00361"/>
</dbReference>
<gene>
    <name evidence="4 8" type="primary">proC</name>
    <name evidence="8" type="ORF">SCANT_v1c09130</name>
</gene>
<comment type="subcellular location">
    <subcellularLocation>
        <location evidence="4">Cytoplasm</location>
    </subcellularLocation>
</comment>
<dbReference type="GO" id="GO:0004735">
    <property type="term" value="F:pyrroline-5-carboxylate reductase activity"/>
    <property type="evidence" value="ECO:0007669"/>
    <property type="project" value="UniProtKB-UniRule"/>
</dbReference>
<name>A0A0M5KJD5_9MOLU</name>
<evidence type="ECO:0000256" key="5">
    <source>
        <dbReference type="PIRSR" id="PIRSR000193-1"/>
    </source>
</evidence>
<evidence type="ECO:0000256" key="1">
    <source>
        <dbReference type="ARBA" id="ARBA00005525"/>
    </source>
</evidence>
<comment type="catalytic activity">
    <reaction evidence="4">
        <text>L-proline + NAD(+) = (S)-1-pyrroline-5-carboxylate + NADH + 2 H(+)</text>
        <dbReference type="Rhea" id="RHEA:14105"/>
        <dbReference type="ChEBI" id="CHEBI:15378"/>
        <dbReference type="ChEBI" id="CHEBI:17388"/>
        <dbReference type="ChEBI" id="CHEBI:57540"/>
        <dbReference type="ChEBI" id="CHEBI:57945"/>
        <dbReference type="ChEBI" id="CHEBI:60039"/>
        <dbReference type="EC" id="1.5.1.2"/>
    </reaction>
</comment>
<feature type="binding site" evidence="5">
    <location>
        <begin position="70"/>
        <end position="73"/>
    </location>
    <ligand>
        <name>NADP(+)</name>
        <dbReference type="ChEBI" id="CHEBI:58349"/>
    </ligand>
</feature>
<keyword evidence="4" id="KW-0641">Proline biosynthesis</keyword>
<dbReference type="GO" id="GO:0005737">
    <property type="term" value="C:cytoplasm"/>
    <property type="evidence" value="ECO:0007669"/>
    <property type="project" value="UniProtKB-SubCell"/>
</dbReference>
<protein>
    <recommendedName>
        <fullName evidence="4">Pyrroline-5-carboxylate reductase</fullName>
        <shortName evidence="4">P5C reductase</shortName>
        <shortName evidence="4">P5CR</shortName>
        <ecNumber evidence="4">1.5.1.2</ecNumber>
    </recommendedName>
    <alternativeName>
        <fullName evidence="4">PCA reductase</fullName>
    </alternativeName>
</protein>
<dbReference type="OrthoDB" id="9805754at2"/>
<evidence type="ECO:0000256" key="4">
    <source>
        <dbReference type="HAMAP-Rule" id="MF_01925"/>
    </source>
</evidence>
<dbReference type="SUPFAM" id="SSF48179">
    <property type="entry name" value="6-phosphogluconate dehydrogenase C-terminal domain-like"/>
    <property type="match status" value="1"/>
</dbReference>
<keyword evidence="2 4" id="KW-0521">NADP</keyword>
<evidence type="ECO:0000259" key="7">
    <source>
        <dbReference type="Pfam" id="PF14748"/>
    </source>
</evidence>
<reference evidence="8 9" key="1">
    <citation type="journal article" date="2015" name="Genome Announc.">
        <title>Complete Genome Sequence of Spiroplasma cantharicola CC-1T (DSM 21588), a Bacterium Isolated from Soldier Beetle (Cantharis carolinus).</title>
        <authorList>
            <person name="Lo W.S."/>
            <person name="Liu P.Y."/>
            <person name="Kuo C.H."/>
        </authorList>
    </citation>
    <scope>NUCLEOTIDE SEQUENCE [LARGE SCALE GENOMIC DNA]</scope>
    <source>
        <strain evidence="8 9">CC-1</strain>
    </source>
</reference>
<dbReference type="PANTHER" id="PTHR11645:SF0">
    <property type="entry name" value="PYRROLINE-5-CARBOXYLATE REDUCTASE 3"/>
    <property type="match status" value="1"/>
</dbReference>
<dbReference type="GO" id="GO:0055129">
    <property type="term" value="P:L-proline biosynthetic process"/>
    <property type="evidence" value="ECO:0007669"/>
    <property type="project" value="UniProtKB-UniRule"/>
</dbReference>
<proteinExistence type="inferred from homology"/>
<organism evidence="8 9">
    <name type="scientific">Spiroplasma cantharicola</name>
    <dbReference type="NCBI Taxonomy" id="362837"/>
    <lineage>
        <taxon>Bacteria</taxon>
        <taxon>Bacillati</taxon>
        <taxon>Mycoplasmatota</taxon>
        <taxon>Mollicutes</taxon>
        <taxon>Entomoplasmatales</taxon>
        <taxon>Spiroplasmataceae</taxon>
        <taxon>Spiroplasma</taxon>
    </lineage>
</organism>
<dbReference type="Pfam" id="PF14748">
    <property type="entry name" value="P5CR_dimer"/>
    <property type="match status" value="1"/>
</dbReference>
<evidence type="ECO:0000313" key="9">
    <source>
        <dbReference type="Proteomes" id="UP000063919"/>
    </source>
</evidence>
<dbReference type="PATRIC" id="fig|362837.3.peg.929"/>
<dbReference type="InterPro" id="IPR000304">
    <property type="entry name" value="Pyrroline-COOH_reductase"/>
</dbReference>
<accession>A0A0M5KJD5</accession>
<keyword evidence="4" id="KW-0028">Amino-acid biosynthesis</keyword>
<feature type="domain" description="Pyrroline-5-carboxylate reductase dimerisation" evidence="7">
    <location>
        <begin position="163"/>
        <end position="265"/>
    </location>
</feature>
<comment type="catalytic activity">
    <reaction evidence="4">
        <text>L-proline + NADP(+) = (S)-1-pyrroline-5-carboxylate + NADPH + 2 H(+)</text>
        <dbReference type="Rhea" id="RHEA:14109"/>
        <dbReference type="ChEBI" id="CHEBI:15378"/>
        <dbReference type="ChEBI" id="CHEBI:17388"/>
        <dbReference type="ChEBI" id="CHEBI:57783"/>
        <dbReference type="ChEBI" id="CHEBI:58349"/>
        <dbReference type="ChEBI" id="CHEBI:60039"/>
        <dbReference type="EC" id="1.5.1.2"/>
    </reaction>
</comment>
<dbReference type="InterPro" id="IPR036291">
    <property type="entry name" value="NAD(P)-bd_dom_sf"/>
</dbReference>
<comment type="similarity">
    <text evidence="1 4">Belongs to the pyrroline-5-carboxylate reductase family.</text>
</comment>
<dbReference type="KEGG" id="scj:SCANT_v1c09130"/>
<dbReference type="RefSeq" id="WP_053946565.1">
    <property type="nucleotide sequence ID" value="NZ_CP012622.1"/>
</dbReference>
<comment type="pathway">
    <text evidence="4">Amino-acid biosynthesis; L-proline biosynthesis; L-proline from L-glutamate 5-semialdehyde: step 1/1.</text>
</comment>
<dbReference type="Gene3D" id="1.10.3730.10">
    <property type="entry name" value="ProC C-terminal domain-like"/>
    <property type="match status" value="1"/>
</dbReference>
<evidence type="ECO:0000259" key="6">
    <source>
        <dbReference type="Pfam" id="PF03807"/>
    </source>
</evidence>